<keyword evidence="2" id="KW-1185">Reference proteome</keyword>
<dbReference type="Proteomes" id="UP000054770">
    <property type="component" value="Unassembled WGS sequence"/>
</dbReference>
<proteinExistence type="predicted"/>
<organism evidence="1 2">
    <name type="scientific">Caballeronia choica</name>
    <dbReference type="NCBI Taxonomy" id="326476"/>
    <lineage>
        <taxon>Bacteria</taxon>
        <taxon>Pseudomonadati</taxon>
        <taxon>Pseudomonadota</taxon>
        <taxon>Betaproteobacteria</taxon>
        <taxon>Burkholderiales</taxon>
        <taxon>Burkholderiaceae</taxon>
        <taxon>Caballeronia</taxon>
    </lineage>
</organism>
<name>A0A158L105_9BURK</name>
<dbReference type="AlphaFoldDB" id="A0A158L105"/>
<evidence type="ECO:0000313" key="2">
    <source>
        <dbReference type="Proteomes" id="UP000054770"/>
    </source>
</evidence>
<gene>
    <name evidence="1" type="ORF">AWB68_07992</name>
</gene>
<accession>A0A158L105</accession>
<evidence type="ECO:0000313" key="1">
    <source>
        <dbReference type="EMBL" id="SAL86331.1"/>
    </source>
</evidence>
<dbReference type="EMBL" id="FCON02000224">
    <property type="protein sequence ID" value="SAL86331.1"/>
    <property type="molecule type" value="Genomic_DNA"/>
</dbReference>
<protein>
    <submittedName>
        <fullName evidence="1">Uncharacterized protein</fullName>
    </submittedName>
</protein>
<reference evidence="1" key="1">
    <citation type="submission" date="2016-01" db="EMBL/GenBank/DDBJ databases">
        <authorList>
            <person name="Peeters C."/>
        </authorList>
    </citation>
    <scope>NUCLEOTIDE SEQUENCE [LARGE SCALE GENOMIC DNA]</scope>
    <source>
        <strain evidence="1">LMG 22940</strain>
    </source>
</reference>
<sequence length="29" mass="3219">MMTAKATMSDTMTYDCCLRFTASGLQPNE</sequence>
<comment type="caution">
    <text evidence="1">The sequence shown here is derived from an EMBL/GenBank/DDBJ whole genome shotgun (WGS) entry which is preliminary data.</text>
</comment>